<comment type="caution">
    <text evidence="2">The sequence shown here is derived from an EMBL/GenBank/DDBJ whole genome shotgun (WGS) entry which is preliminary data.</text>
</comment>
<dbReference type="InterPro" id="IPR006016">
    <property type="entry name" value="UspA"/>
</dbReference>
<evidence type="ECO:0000313" key="2">
    <source>
        <dbReference type="EMBL" id="PWG03851.1"/>
    </source>
</evidence>
<dbReference type="AlphaFoldDB" id="A0A2U2J6E0"/>
<name>A0A2U2J6E0_9SPHN</name>
<dbReference type="SUPFAM" id="SSF52402">
    <property type="entry name" value="Adenine nucleotide alpha hydrolases-like"/>
    <property type="match status" value="1"/>
</dbReference>
<dbReference type="Proteomes" id="UP000245916">
    <property type="component" value="Unassembled WGS sequence"/>
</dbReference>
<proteinExistence type="predicted"/>
<dbReference type="Gene3D" id="3.40.50.12370">
    <property type="match status" value="1"/>
</dbReference>
<sequence length="38" mass="3974">MIVVGTSQRTGVERFMLGSAAEDVLANADRDVLVIPAA</sequence>
<evidence type="ECO:0000259" key="1">
    <source>
        <dbReference type="Pfam" id="PF00582"/>
    </source>
</evidence>
<dbReference type="OrthoDB" id="5564966at2"/>
<gene>
    <name evidence="2" type="ORF">DF286_05045</name>
</gene>
<protein>
    <recommendedName>
        <fullName evidence="1">UspA domain-containing protein</fullName>
    </recommendedName>
</protein>
<reference evidence="2 3" key="1">
    <citation type="submission" date="2018-05" db="EMBL/GenBank/DDBJ databases">
        <title>Genome of Sphingosinicella humi QZX222.</title>
        <authorList>
            <person name="Qiao Z."/>
            <person name="Wang G."/>
        </authorList>
    </citation>
    <scope>NUCLEOTIDE SEQUENCE [LARGE SCALE GENOMIC DNA]</scope>
    <source>
        <strain evidence="2 3">QZX222</strain>
    </source>
</reference>
<dbReference type="Pfam" id="PF00582">
    <property type="entry name" value="Usp"/>
    <property type="match status" value="1"/>
</dbReference>
<keyword evidence="3" id="KW-1185">Reference proteome</keyword>
<dbReference type="EMBL" id="QFFF01000001">
    <property type="protein sequence ID" value="PWG03851.1"/>
    <property type="molecule type" value="Genomic_DNA"/>
</dbReference>
<feature type="domain" description="UspA" evidence="1">
    <location>
        <begin position="1"/>
        <end position="36"/>
    </location>
</feature>
<accession>A0A2U2J6E0</accession>
<evidence type="ECO:0000313" key="3">
    <source>
        <dbReference type="Proteomes" id="UP000245916"/>
    </source>
</evidence>
<organism evidence="2 3">
    <name type="scientific">Allosphingosinicella humi</name>
    <dbReference type="NCBI Taxonomy" id="2068657"/>
    <lineage>
        <taxon>Bacteria</taxon>
        <taxon>Pseudomonadati</taxon>
        <taxon>Pseudomonadota</taxon>
        <taxon>Alphaproteobacteria</taxon>
        <taxon>Sphingomonadales</taxon>
        <taxon>Sphingomonadaceae</taxon>
        <taxon>Allosphingosinicella</taxon>
    </lineage>
</organism>